<dbReference type="PRINTS" id="PR00300">
    <property type="entry name" value="CLPPROTEASEA"/>
</dbReference>
<keyword evidence="4 11" id="KW-0235">DNA replication</keyword>
<dbReference type="STRING" id="1125411.W908_03785"/>
<dbReference type="FunFam" id="1.10.8.60:FF:000013">
    <property type="entry name" value="DNA polymerase III subunit gamma/tau"/>
    <property type="match status" value="1"/>
</dbReference>
<dbReference type="SUPFAM" id="SSF52540">
    <property type="entry name" value="P-loop containing nucleoside triphosphate hydrolases"/>
    <property type="match status" value="1"/>
</dbReference>
<feature type="domain" description="AAA+ ATPase" evidence="13">
    <location>
        <begin position="39"/>
        <end position="180"/>
    </location>
</feature>
<dbReference type="Pfam" id="PF12170">
    <property type="entry name" value="DNA_pol3_tau_5"/>
    <property type="match status" value="1"/>
</dbReference>
<dbReference type="CDD" id="cd18137">
    <property type="entry name" value="HLD_clamp_pol_III_gamma_tau"/>
    <property type="match status" value="1"/>
</dbReference>
<dbReference type="GO" id="GO:0046872">
    <property type="term" value="F:metal ion binding"/>
    <property type="evidence" value="ECO:0007669"/>
    <property type="project" value="UniProtKB-KW"/>
</dbReference>
<dbReference type="InterPro" id="IPR027417">
    <property type="entry name" value="P-loop_NTPase"/>
</dbReference>
<protein>
    <recommendedName>
        <fullName evidence="11">DNA polymerase III subunit gamma/tau</fullName>
        <ecNumber evidence="11">2.7.7.7</ecNumber>
    </recommendedName>
</protein>
<organism evidence="14 15">
    <name type="scientific">Candidatus Pseudothioglobus singularis PS1</name>
    <dbReference type="NCBI Taxonomy" id="1125411"/>
    <lineage>
        <taxon>Bacteria</taxon>
        <taxon>Pseudomonadati</taxon>
        <taxon>Pseudomonadota</taxon>
        <taxon>Gammaproteobacteria</taxon>
        <taxon>Candidatus Pseudothioglobaceae</taxon>
        <taxon>Candidatus Pseudothioglobus</taxon>
    </lineage>
</organism>
<evidence type="ECO:0000256" key="9">
    <source>
        <dbReference type="ARBA" id="ARBA00022932"/>
    </source>
</evidence>
<dbReference type="Gene3D" id="1.10.8.60">
    <property type="match status" value="1"/>
</dbReference>
<dbReference type="EMBL" id="CP006911">
    <property type="protein sequence ID" value="ALE01772.1"/>
    <property type="molecule type" value="Genomic_DNA"/>
</dbReference>
<dbReference type="RefSeq" id="WP_053819988.1">
    <property type="nucleotide sequence ID" value="NZ_CP006911.1"/>
</dbReference>
<evidence type="ECO:0000256" key="8">
    <source>
        <dbReference type="ARBA" id="ARBA00022840"/>
    </source>
</evidence>
<keyword evidence="9 11" id="KW-0239">DNA-directed DNA polymerase</keyword>
<keyword evidence="8 11" id="KW-0067">ATP-binding</keyword>
<keyword evidence="2 11" id="KW-0808">Transferase</keyword>
<dbReference type="FunFam" id="1.20.272.10:FF:000003">
    <property type="entry name" value="DNA polymerase III subunit gamma/tau"/>
    <property type="match status" value="1"/>
</dbReference>
<evidence type="ECO:0000256" key="12">
    <source>
        <dbReference type="SAM" id="MobiDB-lite"/>
    </source>
</evidence>
<dbReference type="InterPro" id="IPR012763">
    <property type="entry name" value="DNA_pol_III_sug/sutau_N"/>
</dbReference>
<feature type="region of interest" description="Disordered" evidence="12">
    <location>
        <begin position="373"/>
        <end position="396"/>
    </location>
</feature>
<proteinExistence type="inferred from homology"/>
<dbReference type="InterPro" id="IPR001270">
    <property type="entry name" value="ClpA/B"/>
</dbReference>
<dbReference type="Gene3D" id="1.20.272.10">
    <property type="match status" value="1"/>
</dbReference>
<dbReference type="Pfam" id="PF12169">
    <property type="entry name" value="DNA_pol3_gamma3"/>
    <property type="match status" value="1"/>
</dbReference>
<dbReference type="PANTHER" id="PTHR11669">
    <property type="entry name" value="REPLICATION FACTOR C / DNA POLYMERASE III GAMMA-TAU SUBUNIT"/>
    <property type="match status" value="1"/>
</dbReference>
<evidence type="ECO:0000256" key="4">
    <source>
        <dbReference type="ARBA" id="ARBA00022705"/>
    </source>
</evidence>
<dbReference type="InterPro" id="IPR021029">
    <property type="entry name" value="DNA_pol_III_tau_dom-5"/>
</dbReference>
<evidence type="ECO:0000256" key="10">
    <source>
        <dbReference type="ARBA" id="ARBA00049244"/>
    </source>
</evidence>
<dbReference type="Pfam" id="PF22608">
    <property type="entry name" value="DNAX_ATPase_lid"/>
    <property type="match status" value="1"/>
</dbReference>
<dbReference type="GO" id="GO:0003887">
    <property type="term" value="F:DNA-directed DNA polymerase activity"/>
    <property type="evidence" value="ECO:0007669"/>
    <property type="project" value="UniProtKB-KW"/>
</dbReference>
<feature type="compositionally biased region" description="Low complexity" evidence="12">
    <location>
        <begin position="386"/>
        <end position="396"/>
    </location>
</feature>
<keyword evidence="3 11" id="KW-0548">Nucleotidyltransferase</keyword>
<dbReference type="PANTHER" id="PTHR11669:SF0">
    <property type="entry name" value="PROTEIN STICHEL-LIKE 2"/>
    <property type="match status" value="1"/>
</dbReference>
<dbReference type="PATRIC" id="fig|1125411.7.peg.739"/>
<dbReference type="CDD" id="cd00009">
    <property type="entry name" value="AAA"/>
    <property type="match status" value="1"/>
</dbReference>
<dbReference type="GO" id="GO:0006261">
    <property type="term" value="P:DNA-templated DNA replication"/>
    <property type="evidence" value="ECO:0007669"/>
    <property type="project" value="TreeGrafter"/>
</dbReference>
<dbReference type="EC" id="2.7.7.7" evidence="11"/>
<dbReference type="FunFam" id="3.40.50.300:FF:000014">
    <property type="entry name" value="DNA polymerase III subunit gamma/tau"/>
    <property type="match status" value="1"/>
</dbReference>
<keyword evidence="7" id="KW-0862">Zinc</keyword>
<dbReference type="InterPro" id="IPR008921">
    <property type="entry name" value="DNA_pol3_clamp-load_cplx_C"/>
</dbReference>
<dbReference type="Gene3D" id="3.30.300.150">
    <property type="entry name" value="DNA polymerase III, tau subunit, domain V"/>
    <property type="match status" value="1"/>
</dbReference>
<evidence type="ECO:0000256" key="6">
    <source>
        <dbReference type="ARBA" id="ARBA00022741"/>
    </source>
</evidence>
<comment type="subunit">
    <text evidence="11">DNA polymerase III contains a core (composed of alpha, epsilon and theta chains) that associates with a tau subunit. This core dimerizes to form the POLIII' complex. PolIII' associates with the gamma complex (composed of gamma, delta, delta', psi and chi chains) and with the beta chain to form the complete DNA polymerase III complex.</text>
</comment>
<dbReference type="Pfam" id="PF13177">
    <property type="entry name" value="DNA_pol3_delta2"/>
    <property type="match status" value="1"/>
</dbReference>
<evidence type="ECO:0000256" key="7">
    <source>
        <dbReference type="ARBA" id="ARBA00022833"/>
    </source>
</evidence>
<evidence type="ECO:0000256" key="3">
    <source>
        <dbReference type="ARBA" id="ARBA00022695"/>
    </source>
</evidence>
<dbReference type="GO" id="GO:0005524">
    <property type="term" value="F:ATP binding"/>
    <property type="evidence" value="ECO:0007669"/>
    <property type="project" value="UniProtKB-KW"/>
</dbReference>
<dbReference type="NCBIfam" id="NF004046">
    <property type="entry name" value="PRK05563.1"/>
    <property type="match status" value="1"/>
</dbReference>
<evidence type="ECO:0000256" key="1">
    <source>
        <dbReference type="ARBA" id="ARBA00006360"/>
    </source>
</evidence>
<dbReference type="Proteomes" id="UP000068905">
    <property type="component" value="Chromosome"/>
</dbReference>
<dbReference type="InterPro" id="IPR003593">
    <property type="entry name" value="AAA+_ATPase"/>
</dbReference>
<evidence type="ECO:0000259" key="13">
    <source>
        <dbReference type="SMART" id="SM00382"/>
    </source>
</evidence>
<dbReference type="InterPro" id="IPR045085">
    <property type="entry name" value="HLD_clamp_pol_III_gamma_tau"/>
</dbReference>
<dbReference type="AlphaFoldDB" id="A0A0M4LPF2"/>
<dbReference type="GO" id="GO:0009360">
    <property type="term" value="C:DNA polymerase III complex"/>
    <property type="evidence" value="ECO:0007669"/>
    <property type="project" value="InterPro"/>
</dbReference>
<comment type="similarity">
    <text evidence="1 11">Belongs to the DnaX/STICHEL family.</text>
</comment>
<keyword evidence="5" id="KW-0479">Metal-binding</keyword>
<dbReference type="KEGG" id="tsn:W908_03785"/>
<evidence type="ECO:0000256" key="11">
    <source>
        <dbReference type="RuleBase" id="RU364063"/>
    </source>
</evidence>
<dbReference type="GO" id="GO:0003677">
    <property type="term" value="F:DNA binding"/>
    <property type="evidence" value="ECO:0007669"/>
    <property type="project" value="InterPro"/>
</dbReference>
<dbReference type="OrthoDB" id="9810148at2"/>
<dbReference type="InterPro" id="IPR050238">
    <property type="entry name" value="DNA_Rep/Repair_Clamp_Loader"/>
</dbReference>
<dbReference type="InterPro" id="IPR022754">
    <property type="entry name" value="DNA_pol_III_gamma-3"/>
</dbReference>
<reference evidence="14 15" key="1">
    <citation type="journal article" date="2015" name="Genome Announc.">
        <title>Genome Sequence of 'Candidatus Thioglobus singularis' Strain PS1, a Mixotroph from the SUP05 Clade of Marine Gammaproteobacteria.</title>
        <authorList>
            <person name="Marshall K.T."/>
            <person name="Morris R.M."/>
        </authorList>
    </citation>
    <scope>NUCLEOTIDE SEQUENCE [LARGE SCALE GENOMIC DNA]</scope>
    <source>
        <strain evidence="14 15">PS1</strain>
    </source>
</reference>
<evidence type="ECO:0000313" key="14">
    <source>
        <dbReference type="EMBL" id="ALE01772.1"/>
    </source>
</evidence>
<evidence type="ECO:0000313" key="15">
    <source>
        <dbReference type="Proteomes" id="UP000068905"/>
    </source>
</evidence>
<accession>A0A0M4LPF2</accession>
<dbReference type="NCBIfam" id="TIGR02397">
    <property type="entry name" value="dnaX_nterm"/>
    <property type="match status" value="1"/>
</dbReference>
<dbReference type="Gene3D" id="3.40.50.300">
    <property type="entry name" value="P-loop containing nucleotide triphosphate hydrolases"/>
    <property type="match status" value="1"/>
</dbReference>
<evidence type="ECO:0000256" key="2">
    <source>
        <dbReference type="ARBA" id="ARBA00022679"/>
    </source>
</evidence>
<name>A0A0M4LPF2_9GAMM</name>
<dbReference type="InterPro" id="IPR038249">
    <property type="entry name" value="PolIII_tau_V_sf"/>
</dbReference>
<dbReference type="SMART" id="SM00382">
    <property type="entry name" value="AAA"/>
    <property type="match status" value="1"/>
</dbReference>
<comment type="function">
    <text evidence="11">DNA polymerase III is a complex, multichain enzyme responsible for most of the replicative synthesis in bacteria. This DNA polymerase also exhibits 3' to 5' exonuclease activity.</text>
</comment>
<dbReference type="SUPFAM" id="SSF48019">
    <property type="entry name" value="post-AAA+ oligomerization domain-like"/>
    <property type="match status" value="1"/>
</dbReference>
<gene>
    <name evidence="11" type="primary">dnaX</name>
    <name evidence="14" type="ORF">W908_03785</name>
</gene>
<evidence type="ECO:0000256" key="5">
    <source>
        <dbReference type="ARBA" id="ARBA00022723"/>
    </source>
</evidence>
<keyword evidence="6 11" id="KW-0547">Nucleotide-binding</keyword>
<sequence length="539" mass="60423">MSEHYEVLARKYRPHNFKELVGQTHTIRTLVNALDSDNLHHGFLFTGTRGVGKTTIARIFAKSVNCEEGVSSNPCGKCATCIEIDKGQSVDLIELDAASHTGVDHMREILDNAQYTPTKNLYKIYLIDEVHMLSKSSFNALLKTLEEPPSHIKFLLATTDPKKLPITILSRCLQFNLNKLSHDEILNHLKFVMNEENLKFDDNALSKIAEFGNGSMRDALSLLDQSISFGNGSVVEKDLKEMLGLVNHDEISNLASLVCDRDAEKILLFVKEMAHKGENLSNALKDLTSLFHKISIAQIINDEKQFSPELMDLANQFTAQDLQLYYQIAINGQKDMSLSPSEQIGLEMTLLRMITFHPNFEVGEKKTLDLNHSVSLKKSPSKDNSKASSTSSNKQSDISIKEVNHLDIKSQDGWEKIITQLDFNGAAKMLVKNTVFKSLIDQNLTLTLSEEFVNLHTTKTEGSIRNALHKIYPALVVMIEPGETNGSSLSQKESVKNKQIQKQTENQFLSDDGLQELQEVFKSQVDLKSIKSIKESDNV</sequence>
<comment type="catalytic activity">
    <reaction evidence="10 11">
        <text>DNA(n) + a 2'-deoxyribonucleoside 5'-triphosphate = DNA(n+1) + diphosphate</text>
        <dbReference type="Rhea" id="RHEA:22508"/>
        <dbReference type="Rhea" id="RHEA-COMP:17339"/>
        <dbReference type="Rhea" id="RHEA-COMP:17340"/>
        <dbReference type="ChEBI" id="CHEBI:33019"/>
        <dbReference type="ChEBI" id="CHEBI:61560"/>
        <dbReference type="ChEBI" id="CHEBI:173112"/>
        <dbReference type="EC" id="2.7.7.7"/>
    </reaction>
</comment>
<keyword evidence="15" id="KW-1185">Reference proteome</keyword>